<dbReference type="Gene3D" id="2.130.10.10">
    <property type="entry name" value="YVTN repeat-like/Quinoprotein amine dehydrogenase"/>
    <property type="match status" value="1"/>
</dbReference>
<dbReference type="Proteomes" id="UP000242972">
    <property type="component" value="Unassembled WGS sequence"/>
</dbReference>
<evidence type="ECO:0008006" key="3">
    <source>
        <dbReference type="Google" id="ProtNLM"/>
    </source>
</evidence>
<evidence type="ECO:0000313" key="2">
    <source>
        <dbReference type="Proteomes" id="UP000242972"/>
    </source>
</evidence>
<gene>
    <name evidence="1" type="ORF">C7B46_09110</name>
</gene>
<organism evidence="1 2">
    <name type="scientific">Sulfobacillus benefaciens</name>
    <dbReference type="NCBI Taxonomy" id="453960"/>
    <lineage>
        <taxon>Bacteria</taxon>
        <taxon>Bacillati</taxon>
        <taxon>Bacillota</taxon>
        <taxon>Clostridia</taxon>
        <taxon>Eubacteriales</taxon>
        <taxon>Clostridiales Family XVII. Incertae Sedis</taxon>
        <taxon>Sulfobacillus</taxon>
    </lineage>
</organism>
<dbReference type="AlphaFoldDB" id="A0A2T2XGZ0"/>
<dbReference type="EMBL" id="PXYW01000017">
    <property type="protein sequence ID" value="PSR33748.1"/>
    <property type="molecule type" value="Genomic_DNA"/>
</dbReference>
<comment type="caution">
    <text evidence="1">The sequence shown here is derived from an EMBL/GenBank/DDBJ whole genome shotgun (WGS) entry which is preliminary data.</text>
</comment>
<sequence length="169" mass="18917">MILPTPNRADATSMTILQAPIFFNRGSYGILPVRWNRNETEVFHTTNGGKTWTLTSSVAHLPQGQFTAGNIKDWWIFNMPQSPNAEGSGAIWSTTNSGRTWSLVSVPKPLANLTHQNYWLLSAHFVNATTGLVGFTNSPSMGNPEIYNWFITRNRGKTWRSLSTESQFP</sequence>
<protein>
    <recommendedName>
        <fullName evidence="3">Photosynthesis system II assembly factor Ycf48/Hcf136-like domain-containing protein</fullName>
    </recommendedName>
</protein>
<name>A0A2T2XGZ0_9FIRM</name>
<dbReference type="InterPro" id="IPR015943">
    <property type="entry name" value="WD40/YVTN_repeat-like_dom_sf"/>
</dbReference>
<proteinExistence type="predicted"/>
<evidence type="ECO:0000313" key="1">
    <source>
        <dbReference type="EMBL" id="PSR33748.1"/>
    </source>
</evidence>
<accession>A0A2T2XGZ0</accession>
<dbReference type="SUPFAM" id="SSF110296">
    <property type="entry name" value="Oligoxyloglucan reducing end-specific cellobiohydrolase"/>
    <property type="match status" value="1"/>
</dbReference>
<reference evidence="1 2" key="1">
    <citation type="journal article" date="2014" name="BMC Genomics">
        <title>Comparison of environmental and isolate Sulfobacillus genomes reveals diverse carbon, sulfur, nitrogen, and hydrogen metabolisms.</title>
        <authorList>
            <person name="Justice N.B."/>
            <person name="Norman A."/>
            <person name="Brown C.T."/>
            <person name="Singh A."/>
            <person name="Thomas B.C."/>
            <person name="Banfield J.F."/>
        </authorList>
    </citation>
    <scope>NUCLEOTIDE SEQUENCE [LARGE SCALE GENOMIC DNA]</scope>
    <source>
        <strain evidence="1">AMDSBA4</strain>
    </source>
</reference>